<keyword evidence="5 12" id="KW-0067">ATP-binding</keyword>
<evidence type="ECO:0000256" key="5">
    <source>
        <dbReference type="ARBA" id="ARBA00022840"/>
    </source>
</evidence>
<dbReference type="AlphaFoldDB" id="A0A1I2FHK0"/>
<organism evidence="15 16">
    <name type="scientific">Sunxiuqinia elliptica</name>
    <dbReference type="NCBI Taxonomy" id="655355"/>
    <lineage>
        <taxon>Bacteria</taxon>
        <taxon>Pseudomonadati</taxon>
        <taxon>Bacteroidota</taxon>
        <taxon>Bacteroidia</taxon>
        <taxon>Marinilabiliales</taxon>
        <taxon>Prolixibacteraceae</taxon>
        <taxon>Sunxiuqinia</taxon>
    </lineage>
</organism>
<keyword evidence="3 12" id="KW-0378">Hydrolase</keyword>
<dbReference type="InterPro" id="IPR027417">
    <property type="entry name" value="P-loop_NTPase"/>
</dbReference>
<gene>
    <name evidence="15" type="ORF">SAMN05216283_102470</name>
</gene>
<dbReference type="Pfam" id="PF21196">
    <property type="entry name" value="PcrA_UvrD_tudor"/>
    <property type="match status" value="1"/>
</dbReference>
<dbReference type="PROSITE" id="PS51217">
    <property type="entry name" value="UVRD_HELICASE_CTER"/>
    <property type="match status" value="1"/>
</dbReference>
<dbReference type="Proteomes" id="UP000198964">
    <property type="component" value="Unassembled WGS sequence"/>
</dbReference>
<dbReference type="EMBL" id="FONW01000002">
    <property type="protein sequence ID" value="SFF04006.1"/>
    <property type="molecule type" value="Genomic_DNA"/>
</dbReference>
<dbReference type="Pfam" id="PF13361">
    <property type="entry name" value="UvrD_C"/>
    <property type="match status" value="1"/>
</dbReference>
<evidence type="ECO:0000256" key="1">
    <source>
        <dbReference type="ARBA" id="ARBA00009922"/>
    </source>
</evidence>
<evidence type="ECO:0000256" key="8">
    <source>
        <dbReference type="ARBA" id="ARBA00034617"/>
    </source>
</evidence>
<evidence type="ECO:0000313" key="16">
    <source>
        <dbReference type="Proteomes" id="UP000198964"/>
    </source>
</evidence>
<dbReference type="RefSeq" id="WP_212733441.1">
    <property type="nucleotide sequence ID" value="NZ_FONW01000002.1"/>
</dbReference>
<dbReference type="GO" id="GO:0016887">
    <property type="term" value="F:ATP hydrolysis activity"/>
    <property type="evidence" value="ECO:0007669"/>
    <property type="project" value="RHEA"/>
</dbReference>
<comment type="similarity">
    <text evidence="1">Belongs to the helicase family. UvrD subfamily.</text>
</comment>
<evidence type="ECO:0000256" key="4">
    <source>
        <dbReference type="ARBA" id="ARBA00022806"/>
    </source>
</evidence>
<reference evidence="15 16" key="1">
    <citation type="submission" date="2016-10" db="EMBL/GenBank/DDBJ databases">
        <authorList>
            <person name="de Groot N.N."/>
        </authorList>
    </citation>
    <scope>NUCLEOTIDE SEQUENCE [LARGE SCALE GENOMIC DNA]</scope>
    <source>
        <strain evidence="15 16">CGMCC 1.9156</strain>
    </source>
</reference>
<feature type="domain" description="UvrD-like helicase C-terminal" evidence="14">
    <location>
        <begin position="291"/>
        <end position="573"/>
    </location>
</feature>
<dbReference type="GO" id="GO:0005829">
    <property type="term" value="C:cytosol"/>
    <property type="evidence" value="ECO:0007669"/>
    <property type="project" value="TreeGrafter"/>
</dbReference>
<evidence type="ECO:0000313" key="15">
    <source>
        <dbReference type="EMBL" id="SFF04006.1"/>
    </source>
</evidence>
<comment type="catalytic activity">
    <reaction evidence="8">
        <text>Couples ATP hydrolysis with the unwinding of duplex DNA by translocating in the 3'-5' direction.</text>
        <dbReference type="EC" id="5.6.2.4"/>
    </reaction>
</comment>
<proteinExistence type="inferred from homology"/>
<dbReference type="CDD" id="cd17932">
    <property type="entry name" value="DEXQc_UvrD"/>
    <property type="match status" value="1"/>
</dbReference>
<feature type="binding site" evidence="12">
    <location>
        <begin position="26"/>
        <end position="33"/>
    </location>
    <ligand>
        <name>ATP</name>
        <dbReference type="ChEBI" id="CHEBI:30616"/>
    </ligand>
</feature>
<evidence type="ECO:0000259" key="13">
    <source>
        <dbReference type="PROSITE" id="PS51198"/>
    </source>
</evidence>
<dbReference type="CDD" id="cd18807">
    <property type="entry name" value="SF1_C_UvrD"/>
    <property type="match status" value="1"/>
</dbReference>
<dbReference type="InterPro" id="IPR014016">
    <property type="entry name" value="UvrD-like_ATP-bd"/>
</dbReference>
<dbReference type="Pfam" id="PF00580">
    <property type="entry name" value="UvrD-helicase"/>
    <property type="match status" value="1"/>
</dbReference>
<protein>
    <recommendedName>
        <fullName evidence="9">DNA 3'-5' helicase</fullName>
        <ecNumber evidence="9">5.6.2.4</ecNumber>
    </recommendedName>
    <alternativeName>
        <fullName evidence="10">DNA 3'-5' helicase II</fullName>
    </alternativeName>
</protein>
<keyword evidence="2 12" id="KW-0547">Nucleotide-binding</keyword>
<dbReference type="Gene3D" id="1.10.10.160">
    <property type="match status" value="1"/>
</dbReference>
<dbReference type="InterPro" id="IPR000212">
    <property type="entry name" value="DNA_helicase_UvrD/REP"/>
</dbReference>
<dbReference type="GO" id="GO:0003677">
    <property type="term" value="F:DNA binding"/>
    <property type="evidence" value="ECO:0007669"/>
    <property type="project" value="UniProtKB-KW"/>
</dbReference>
<dbReference type="PANTHER" id="PTHR11070:SF2">
    <property type="entry name" value="ATP-DEPENDENT DNA HELICASE SRS2"/>
    <property type="match status" value="1"/>
</dbReference>
<dbReference type="GO" id="GO:0005524">
    <property type="term" value="F:ATP binding"/>
    <property type="evidence" value="ECO:0007669"/>
    <property type="project" value="UniProtKB-UniRule"/>
</dbReference>
<evidence type="ECO:0000259" key="14">
    <source>
        <dbReference type="PROSITE" id="PS51217"/>
    </source>
</evidence>
<dbReference type="GO" id="GO:0043138">
    <property type="term" value="F:3'-5' DNA helicase activity"/>
    <property type="evidence" value="ECO:0007669"/>
    <property type="project" value="UniProtKB-EC"/>
</dbReference>
<dbReference type="PROSITE" id="PS51198">
    <property type="entry name" value="UVRD_HELICASE_ATP_BIND"/>
    <property type="match status" value="1"/>
</dbReference>
<name>A0A1I2FHK0_9BACT</name>
<evidence type="ECO:0000256" key="3">
    <source>
        <dbReference type="ARBA" id="ARBA00022801"/>
    </source>
</evidence>
<dbReference type="InterPro" id="IPR013986">
    <property type="entry name" value="DExx_box_DNA_helicase_dom_sf"/>
</dbReference>
<evidence type="ECO:0000256" key="7">
    <source>
        <dbReference type="ARBA" id="ARBA00023235"/>
    </source>
</evidence>
<evidence type="ECO:0000256" key="11">
    <source>
        <dbReference type="ARBA" id="ARBA00048988"/>
    </source>
</evidence>
<sequence>MNYLEELNEAQRNAVENTDGPSLVIAGAGSGKTRVLTYRIAHLLKQGARPGSILSLTFTNKAAREMKERIASIVGQQTARYLWMGTFHSIFARILRTESEVLGYPSNFTIYDTADSKSLLKAIIKEFKLDDKTYKPNVVSSRISAAKNSLITPAAYAQNAQVREYDMSIRMPRIAEIYKEYARRCFLAGAMDFDDLLLKTNILFRDHKDILKKYQERFDYVLVDEYQDTNFAQYLIVKNLAATHKNLCVVGDDAQSIYSFRGARIENILNFQKDYPEHQVYKLEQNYRSTQTIVNAANSIIQKNKRQLPKTVYSENDQGNKIKVFSALTDNEEGYLVANEISETRMRQHYKYADYAILYRTNAQSRIFEEALRKRNIPYKIYGGLSFYQRKEIKDLLSYFRLVINPKDNEALKRIINYPARGIGATTLSKLEQAALDNGVSIFEIIEQSGTNNHAALNKGLLSKVQQFVALILQFQEKAVLNDAYEMASEIATQTNIIKDLYKDQTPEGLSRFENIQELLNGIQEFSINAREEGQPNLLANYMEDVALLTDQDSEKEEDMDKVTLMTVHSSKGLEFKNVFIVGVEENLFPSSQFGNITPEAFEEERRLFYVALTRAEENAYLSFAKQRYRWGKLDFCNPSRFITEVDEQYLDMPDEADFNFDELPTEGQAIQKQSFGKTGTVGRRPTTTDQPGMKQKLVQLRQAKQRSQNFDGDDPRDIQTGMMVEHQRFGKGKVLQVEGSFPNLKATVFFQNAGQKQLLLKFAKLKIV</sequence>
<evidence type="ECO:0000256" key="6">
    <source>
        <dbReference type="ARBA" id="ARBA00023125"/>
    </source>
</evidence>
<evidence type="ECO:0000256" key="2">
    <source>
        <dbReference type="ARBA" id="ARBA00022741"/>
    </source>
</evidence>
<feature type="domain" description="UvrD-like helicase ATP-binding" evidence="13">
    <location>
        <begin position="5"/>
        <end position="290"/>
    </location>
</feature>
<keyword evidence="16" id="KW-1185">Reference proteome</keyword>
<dbReference type="Gene3D" id="3.40.50.300">
    <property type="entry name" value="P-loop containing nucleotide triphosphate hydrolases"/>
    <property type="match status" value="2"/>
</dbReference>
<keyword evidence="7" id="KW-0413">Isomerase</keyword>
<keyword evidence="6" id="KW-0238">DNA-binding</keyword>
<accession>A0A1I2FHK0</accession>
<dbReference type="GO" id="GO:0000725">
    <property type="term" value="P:recombinational repair"/>
    <property type="evidence" value="ECO:0007669"/>
    <property type="project" value="TreeGrafter"/>
</dbReference>
<dbReference type="STRING" id="655355.SAMN05216283_102470"/>
<evidence type="ECO:0000256" key="10">
    <source>
        <dbReference type="ARBA" id="ARBA00034923"/>
    </source>
</evidence>
<comment type="catalytic activity">
    <reaction evidence="11">
        <text>ATP + H2O = ADP + phosphate + H(+)</text>
        <dbReference type="Rhea" id="RHEA:13065"/>
        <dbReference type="ChEBI" id="CHEBI:15377"/>
        <dbReference type="ChEBI" id="CHEBI:15378"/>
        <dbReference type="ChEBI" id="CHEBI:30616"/>
        <dbReference type="ChEBI" id="CHEBI:43474"/>
        <dbReference type="ChEBI" id="CHEBI:456216"/>
        <dbReference type="EC" id="5.6.2.4"/>
    </reaction>
</comment>
<dbReference type="Gene3D" id="1.10.486.10">
    <property type="entry name" value="PCRA, domain 4"/>
    <property type="match status" value="1"/>
</dbReference>
<dbReference type="SUPFAM" id="SSF52540">
    <property type="entry name" value="P-loop containing nucleoside triphosphate hydrolases"/>
    <property type="match status" value="1"/>
</dbReference>
<keyword evidence="4 12" id="KW-0347">Helicase</keyword>
<evidence type="ECO:0000256" key="12">
    <source>
        <dbReference type="PROSITE-ProRule" id="PRU00560"/>
    </source>
</evidence>
<dbReference type="GO" id="GO:0033202">
    <property type="term" value="C:DNA helicase complex"/>
    <property type="evidence" value="ECO:0007669"/>
    <property type="project" value="TreeGrafter"/>
</dbReference>
<dbReference type="PANTHER" id="PTHR11070">
    <property type="entry name" value="UVRD / RECB / PCRA DNA HELICASE FAMILY MEMBER"/>
    <property type="match status" value="1"/>
</dbReference>
<dbReference type="EC" id="5.6.2.4" evidence="9"/>
<evidence type="ECO:0000256" key="9">
    <source>
        <dbReference type="ARBA" id="ARBA00034808"/>
    </source>
</evidence>
<dbReference type="InterPro" id="IPR014017">
    <property type="entry name" value="DNA_helicase_UvrD-like_C"/>
</dbReference>